<gene>
    <name evidence="1" type="ORF">UY98_C0029G0007</name>
</gene>
<sequence length="314" mass="36058">MNIYVGRLVSIIFHKEFEELSWRKGGLLGERLMVENCRGGEAGERIYLDDEKLAGADARECVYARITRYADSFRQLLHAPSDLPDDSRLNDRGRWRRQVYAGSPLELFLDGEDLSFRYGDRGVERVESPLLDDADRYLEPAAFLGVLQAIRFYAQDIRLHESLEDEERRRLGRHFDGVGLMFERSFRNVRNARPQCLDVQRKVRRREQMHDPGGTAVAARLHYHGLRRKRFARATPESLAVLRHERLRFGDDAGDGAYAVQPKIPDALARCPLVYAEPRGGFTGAVEKRAVFLEERLHRSVLSRAAVQSVEYEG</sequence>
<dbReference type="AlphaFoldDB" id="A0A0G1YT40"/>
<reference evidence="1 2" key="1">
    <citation type="journal article" date="2015" name="Nature">
        <title>rRNA introns, odd ribosomes, and small enigmatic genomes across a large radiation of phyla.</title>
        <authorList>
            <person name="Brown C.T."/>
            <person name="Hug L.A."/>
            <person name="Thomas B.C."/>
            <person name="Sharon I."/>
            <person name="Castelle C.J."/>
            <person name="Singh A."/>
            <person name="Wilkins M.J."/>
            <person name="Williams K.H."/>
            <person name="Banfield J.F."/>
        </authorList>
    </citation>
    <scope>NUCLEOTIDE SEQUENCE [LARGE SCALE GENOMIC DNA]</scope>
</reference>
<accession>A0A0G1YT40</accession>
<comment type="caution">
    <text evidence="1">The sequence shown here is derived from an EMBL/GenBank/DDBJ whole genome shotgun (WGS) entry which is preliminary data.</text>
</comment>
<dbReference type="EMBL" id="LCSD01000029">
    <property type="protein sequence ID" value="KKW46365.1"/>
    <property type="molecule type" value="Genomic_DNA"/>
</dbReference>
<evidence type="ECO:0000313" key="1">
    <source>
        <dbReference type="EMBL" id="KKW46365.1"/>
    </source>
</evidence>
<evidence type="ECO:0000313" key="2">
    <source>
        <dbReference type="Proteomes" id="UP000034789"/>
    </source>
</evidence>
<proteinExistence type="predicted"/>
<organism evidence="1 2">
    <name type="scientific">Candidatus Kaiserbacteria bacterium GW2011_GWA2_58_9</name>
    <dbReference type="NCBI Taxonomy" id="1618672"/>
    <lineage>
        <taxon>Bacteria</taxon>
        <taxon>Candidatus Kaiseribacteriota</taxon>
    </lineage>
</organism>
<dbReference type="Proteomes" id="UP000034789">
    <property type="component" value="Unassembled WGS sequence"/>
</dbReference>
<protein>
    <submittedName>
        <fullName evidence="1">Uncharacterized protein</fullName>
    </submittedName>
</protein>
<name>A0A0G1YT40_9BACT</name>